<sequence length="295" mass="33324">MSRGEYPGREFIFPASKELNLLDFASAMAYVENFRPDAIIHFAAISGGIQLTIDHPASVMRDNVIMNFNILEAARVSHTPKLLMTLSGGMYPMNAHIPIKEEAIHDGYPHESNYSYAFAKRLVDPMIKAYRKEFGMDIIGIVPDAIVGPRSNFNPSASTAISALIRRFYENREGDSPLVVWGDGSPLRQVTFSEDIGSVAIWCIDNYSDPQILNVGTMEEISIKDAAHAIAEYMDIDKERIIFDLTKPVGQHRKAMDNSRFVSLSHFTYTPIREAIRKTVEYFIEHYPDSEKLRL</sequence>
<organism evidence="2 3">
    <name type="scientific">Candidatus Nomurabacteria bacterium RIFCSPLOWO2_01_FULL_46_18</name>
    <dbReference type="NCBI Taxonomy" id="1801783"/>
    <lineage>
        <taxon>Bacteria</taxon>
        <taxon>Candidatus Nomuraibacteriota</taxon>
    </lineage>
</organism>
<dbReference type="InterPro" id="IPR001509">
    <property type="entry name" value="Epimerase_deHydtase"/>
</dbReference>
<name>A0A1F6XDD9_9BACT</name>
<evidence type="ECO:0000313" key="2">
    <source>
        <dbReference type="EMBL" id="OGI92269.1"/>
    </source>
</evidence>
<dbReference type="Proteomes" id="UP000179381">
    <property type="component" value="Unassembled WGS sequence"/>
</dbReference>
<proteinExistence type="predicted"/>
<dbReference type="AlphaFoldDB" id="A0A1F6XDD9"/>
<evidence type="ECO:0000313" key="3">
    <source>
        <dbReference type="Proteomes" id="UP000179381"/>
    </source>
</evidence>
<dbReference type="Gene3D" id="3.90.25.10">
    <property type="entry name" value="UDP-galactose 4-epimerase, domain 1"/>
    <property type="match status" value="1"/>
</dbReference>
<dbReference type="SUPFAM" id="SSF51735">
    <property type="entry name" value="NAD(P)-binding Rossmann-fold domains"/>
    <property type="match status" value="1"/>
</dbReference>
<dbReference type="GO" id="GO:0050577">
    <property type="term" value="F:GDP-L-fucose synthase activity"/>
    <property type="evidence" value="ECO:0007669"/>
    <property type="project" value="TreeGrafter"/>
</dbReference>
<comment type="caution">
    <text evidence="2">The sequence shown here is derived from an EMBL/GenBank/DDBJ whole genome shotgun (WGS) entry which is preliminary data.</text>
</comment>
<accession>A0A1F6XDD9</accession>
<dbReference type="InterPro" id="IPR036291">
    <property type="entry name" value="NAD(P)-bd_dom_sf"/>
</dbReference>
<protein>
    <recommendedName>
        <fullName evidence="1">NAD-dependent epimerase/dehydratase domain-containing protein</fullName>
    </recommendedName>
</protein>
<evidence type="ECO:0000259" key="1">
    <source>
        <dbReference type="Pfam" id="PF01370"/>
    </source>
</evidence>
<dbReference type="EMBL" id="MFVH01000014">
    <property type="protein sequence ID" value="OGI92269.1"/>
    <property type="molecule type" value="Genomic_DNA"/>
</dbReference>
<dbReference type="PANTHER" id="PTHR43238">
    <property type="entry name" value="GDP-L-FUCOSE SYNTHASE"/>
    <property type="match status" value="1"/>
</dbReference>
<dbReference type="Gene3D" id="3.40.50.720">
    <property type="entry name" value="NAD(P)-binding Rossmann-like Domain"/>
    <property type="match status" value="1"/>
</dbReference>
<feature type="domain" description="NAD-dependent epimerase/dehydratase" evidence="1">
    <location>
        <begin position="18"/>
        <end position="216"/>
    </location>
</feature>
<reference evidence="2 3" key="1">
    <citation type="journal article" date="2016" name="Nat. Commun.">
        <title>Thousands of microbial genomes shed light on interconnected biogeochemical processes in an aquifer system.</title>
        <authorList>
            <person name="Anantharaman K."/>
            <person name="Brown C.T."/>
            <person name="Hug L.A."/>
            <person name="Sharon I."/>
            <person name="Castelle C.J."/>
            <person name="Probst A.J."/>
            <person name="Thomas B.C."/>
            <person name="Singh A."/>
            <person name="Wilkins M.J."/>
            <person name="Karaoz U."/>
            <person name="Brodie E.L."/>
            <person name="Williams K.H."/>
            <person name="Hubbard S.S."/>
            <person name="Banfield J.F."/>
        </authorList>
    </citation>
    <scope>NUCLEOTIDE SEQUENCE [LARGE SCALE GENOMIC DNA]</scope>
</reference>
<dbReference type="PANTHER" id="PTHR43238:SF1">
    <property type="entry name" value="GDP-L-FUCOSE SYNTHASE"/>
    <property type="match status" value="1"/>
</dbReference>
<dbReference type="Pfam" id="PF01370">
    <property type="entry name" value="Epimerase"/>
    <property type="match status" value="1"/>
</dbReference>
<gene>
    <name evidence="2" type="ORF">A2933_00850</name>
</gene>